<dbReference type="RefSeq" id="WP_216033081.1">
    <property type="nucleotide sequence ID" value="NZ_JAHKNG010000014.1"/>
</dbReference>
<dbReference type="PANTHER" id="PTHR34384:SF5">
    <property type="entry name" value="L-2,3-DIAMINOPROPANOATE--CITRATE LIGASE"/>
    <property type="match status" value="1"/>
</dbReference>
<evidence type="ECO:0000259" key="3">
    <source>
        <dbReference type="Pfam" id="PF06276"/>
    </source>
</evidence>
<dbReference type="InterPro" id="IPR007310">
    <property type="entry name" value="Aerobactin_biosyn_IucA/IucC_N"/>
</dbReference>
<dbReference type="Pfam" id="PF06276">
    <property type="entry name" value="FhuF"/>
    <property type="match status" value="1"/>
</dbReference>
<evidence type="ECO:0008006" key="6">
    <source>
        <dbReference type="Google" id="ProtNLM"/>
    </source>
</evidence>
<accession>A0ABS6AL74</accession>
<evidence type="ECO:0000259" key="2">
    <source>
        <dbReference type="Pfam" id="PF04183"/>
    </source>
</evidence>
<dbReference type="EMBL" id="JAHKNG010000014">
    <property type="protein sequence ID" value="MBU3030400.1"/>
    <property type="molecule type" value="Genomic_DNA"/>
</dbReference>
<evidence type="ECO:0000256" key="1">
    <source>
        <dbReference type="ARBA" id="ARBA00007832"/>
    </source>
</evidence>
<organism evidence="4 5">
    <name type="scientific">Paracoccus marinaquae</name>
    <dbReference type="NCBI Taxonomy" id="2841926"/>
    <lineage>
        <taxon>Bacteria</taxon>
        <taxon>Pseudomonadati</taxon>
        <taxon>Pseudomonadota</taxon>
        <taxon>Alphaproteobacteria</taxon>
        <taxon>Rhodobacterales</taxon>
        <taxon>Paracoccaceae</taxon>
        <taxon>Paracoccus</taxon>
    </lineage>
</organism>
<keyword evidence="5" id="KW-1185">Reference proteome</keyword>
<protein>
    <recommendedName>
        <fullName evidence="6">Siderophore synthetase component</fullName>
    </recommendedName>
</protein>
<sequence>MGDELRDVPALDAFLNAALREDALPGAQFGQNLLHVPTEDGPLLIPVAERTRFRTRFRAGLRLSGQPVSVAEALALLARPFGATFATRVSDSLDAIRRAPPPEGGDPREWTFQQAESALRAGHPCHPNPRSRDEMTADEAARFGPEFGAGFALTWLAAPPDCVTMSPGAARRLQDLARADRAPEAGAAGLLRLPVHPWQALREADLIGAADARVLGSGKGEWRATSSMRTLHGWHAPVMLKCSLSLRLTNSTRILQPREMRRGADLAVLLAGPVGQVLHRRFPQMHVLREADHAALIRDGRIAAETLVSLRDNPFRDPGRPGPVMLASLCEPEPGGISPLARLIPPGAARAWFARFLTTAIHPLLEIRASHGLLFGAHQQNMMIGLDSRGFPASVWLRDCQGTGYIDSFHEALEAHCPGLGAGAENSVPADLGDRLLTYYVVVNAVMHLLSTLALDGLASEDGLLRDWRDFLVAARADCTGDRTLYEALLDGEGLACKGNFDTSRRGINEADGGGDGQLASFLSLPNPIAHLERTSA</sequence>
<dbReference type="Proteomes" id="UP001166191">
    <property type="component" value="Unassembled WGS sequence"/>
</dbReference>
<comment type="similarity">
    <text evidence="1">Belongs to the IucA/IucC family.</text>
</comment>
<gene>
    <name evidence="4" type="ORF">KNW02_09745</name>
</gene>
<reference evidence="4" key="1">
    <citation type="submission" date="2021-06" db="EMBL/GenBank/DDBJ databases">
        <title>Paracoccus bacterium XHP0099 sp. nov., isolated from the surface waters of the Yellow Sea.</title>
        <authorList>
            <person name="Xue H."/>
            <person name="Zhang D."/>
        </authorList>
    </citation>
    <scope>NUCLEOTIDE SEQUENCE</scope>
    <source>
        <strain evidence="4">XHP0099</strain>
    </source>
</reference>
<dbReference type="InterPro" id="IPR022770">
    <property type="entry name" value="IucA/IucC-like_C"/>
</dbReference>
<dbReference type="InterPro" id="IPR037455">
    <property type="entry name" value="LucA/IucC-like"/>
</dbReference>
<evidence type="ECO:0000313" key="5">
    <source>
        <dbReference type="Proteomes" id="UP001166191"/>
    </source>
</evidence>
<dbReference type="PANTHER" id="PTHR34384">
    <property type="entry name" value="L-2,3-DIAMINOPROPANOATE--CITRATE LIGASE"/>
    <property type="match status" value="1"/>
</dbReference>
<feature type="domain" description="Aerobactin siderophore biosynthesis IucA/IucC-like C-terminal" evidence="3">
    <location>
        <begin position="351"/>
        <end position="502"/>
    </location>
</feature>
<evidence type="ECO:0000313" key="4">
    <source>
        <dbReference type="EMBL" id="MBU3030400.1"/>
    </source>
</evidence>
<feature type="domain" description="Aerobactin siderophore biosynthesis IucA/IucC N-terminal" evidence="2">
    <location>
        <begin position="111"/>
        <end position="330"/>
    </location>
</feature>
<dbReference type="Pfam" id="PF04183">
    <property type="entry name" value="IucA_IucC"/>
    <property type="match status" value="1"/>
</dbReference>
<proteinExistence type="inferred from homology"/>
<comment type="caution">
    <text evidence="4">The sequence shown here is derived from an EMBL/GenBank/DDBJ whole genome shotgun (WGS) entry which is preliminary data.</text>
</comment>
<name>A0ABS6AL74_9RHOB</name>